<evidence type="ECO:0000313" key="2">
    <source>
        <dbReference type="Proteomes" id="UP000477849"/>
    </source>
</evidence>
<protein>
    <submittedName>
        <fullName evidence="1">Uncharacterized protein</fullName>
    </submittedName>
</protein>
<sequence>MTRLPTGKPVLPITPTVDENYNPTTCKACGRIAIGIGRSGPRDKDPGYLCKGCIVAVSDLSKMDRLSVYELKALDSGVEAVGEYIGEHGVTNLLDFDDLMQRMLVKAAWEGCIRGVREALKDAPF</sequence>
<reference evidence="1 2" key="1">
    <citation type="submission" date="2020-02" db="EMBL/GenBank/DDBJ databases">
        <title>Genome sequence of the type strain CCBAU10050 of Rhizobium daejeonense.</title>
        <authorList>
            <person name="Gao J."/>
            <person name="Sun J."/>
        </authorList>
    </citation>
    <scope>NUCLEOTIDE SEQUENCE [LARGE SCALE GENOMIC DNA]</scope>
    <source>
        <strain evidence="1 2">CCBAU10050</strain>
    </source>
</reference>
<comment type="caution">
    <text evidence="1">The sequence shown here is derived from an EMBL/GenBank/DDBJ whole genome shotgun (WGS) entry which is preliminary data.</text>
</comment>
<dbReference type="Proteomes" id="UP000477849">
    <property type="component" value="Unassembled WGS sequence"/>
</dbReference>
<accession>A0A6M1S3U0</accession>
<proteinExistence type="predicted"/>
<dbReference type="EMBL" id="JAAKZH010000003">
    <property type="protein sequence ID" value="NGO63937.1"/>
    <property type="molecule type" value="Genomic_DNA"/>
</dbReference>
<gene>
    <name evidence="1" type="ORF">G6N76_09635</name>
</gene>
<organism evidence="1 2">
    <name type="scientific">Rhizobium daejeonense</name>
    <dbReference type="NCBI Taxonomy" id="240521"/>
    <lineage>
        <taxon>Bacteria</taxon>
        <taxon>Pseudomonadati</taxon>
        <taxon>Pseudomonadota</taxon>
        <taxon>Alphaproteobacteria</taxon>
        <taxon>Hyphomicrobiales</taxon>
        <taxon>Rhizobiaceae</taxon>
        <taxon>Rhizobium/Agrobacterium group</taxon>
        <taxon>Rhizobium</taxon>
    </lineage>
</organism>
<evidence type="ECO:0000313" key="1">
    <source>
        <dbReference type="EMBL" id="NGO63937.1"/>
    </source>
</evidence>
<dbReference type="AlphaFoldDB" id="A0A6M1S3U0"/>
<name>A0A6M1S3U0_9HYPH</name>
<keyword evidence="2" id="KW-1185">Reference proteome</keyword>